<reference evidence="2 3" key="1">
    <citation type="journal article" date="2018" name="Biotechnol. Adv.">
        <title>Improved genomic resources and new bioinformatic workflow for the carcinogenic parasite Clonorchis sinensis: Biotechnological implications.</title>
        <authorList>
            <person name="Wang D."/>
            <person name="Korhonen P.K."/>
            <person name="Gasser R.B."/>
            <person name="Young N.D."/>
        </authorList>
    </citation>
    <scope>NUCLEOTIDE SEQUENCE [LARGE SCALE GENOMIC DNA]</scope>
    <source>
        <strain evidence="2">Cs-k2</strain>
    </source>
</reference>
<organism evidence="2 3">
    <name type="scientific">Clonorchis sinensis</name>
    <name type="common">Chinese liver fluke</name>
    <dbReference type="NCBI Taxonomy" id="79923"/>
    <lineage>
        <taxon>Eukaryota</taxon>
        <taxon>Metazoa</taxon>
        <taxon>Spiralia</taxon>
        <taxon>Lophotrochozoa</taxon>
        <taxon>Platyhelminthes</taxon>
        <taxon>Trematoda</taxon>
        <taxon>Digenea</taxon>
        <taxon>Opisthorchiida</taxon>
        <taxon>Opisthorchiata</taxon>
        <taxon>Opisthorchiidae</taxon>
        <taxon>Clonorchis</taxon>
    </lineage>
</organism>
<dbReference type="Proteomes" id="UP000286415">
    <property type="component" value="Unassembled WGS sequence"/>
</dbReference>
<proteinExistence type="predicted"/>
<feature type="region of interest" description="Disordered" evidence="1">
    <location>
        <begin position="55"/>
        <end position="76"/>
    </location>
</feature>
<reference evidence="2 3" key="2">
    <citation type="journal article" date="2021" name="Genomics">
        <title>High-quality reference genome for Clonorchis sinensis.</title>
        <authorList>
            <person name="Young N.D."/>
            <person name="Stroehlein A.J."/>
            <person name="Kinkar L."/>
            <person name="Wang T."/>
            <person name="Sohn W.M."/>
            <person name="Chang B.C.H."/>
            <person name="Kaur P."/>
            <person name="Weisz D."/>
            <person name="Dudchenko O."/>
            <person name="Aiden E.L."/>
            <person name="Korhonen P.K."/>
            <person name="Gasser R.B."/>
        </authorList>
    </citation>
    <scope>NUCLEOTIDE SEQUENCE [LARGE SCALE GENOMIC DNA]</scope>
    <source>
        <strain evidence="2">Cs-k2</strain>
    </source>
</reference>
<evidence type="ECO:0000256" key="1">
    <source>
        <dbReference type="SAM" id="MobiDB-lite"/>
    </source>
</evidence>
<dbReference type="AlphaFoldDB" id="A0A419QDI0"/>
<accession>A0A419QDI0</accession>
<sequence>MEGYVLSFNCHDFPAHIKHKKPFSCGTLSMHNCHAIREKHEGFVTARLPKLRQEKSKCRGRVGDGTDRKSSKKTDKHIKLNRRIAKRPSSSCPCATVLVSPHQRGKQLTRASLLLELISSAYPIAALGFELCTSDMRSERVTATTPAHTGLTRIFTFEQVKMFALG</sequence>
<gene>
    <name evidence="2" type="ORF">CSKR_104336</name>
</gene>
<evidence type="ECO:0000313" key="3">
    <source>
        <dbReference type="Proteomes" id="UP000286415"/>
    </source>
</evidence>
<evidence type="ECO:0000313" key="2">
    <source>
        <dbReference type="EMBL" id="KAG5451567.1"/>
    </source>
</evidence>
<dbReference type="InParanoid" id="A0A419QDI0"/>
<feature type="compositionally biased region" description="Basic and acidic residues" evidence="1">
    <location>
        <begin position="55"/>
        <end position="73"/>
    </location>
</feature>
<dbReference type="EMBL" id="NIRI02000042">
    <property type="protein sequence ID" value="KAG5451567.1"/>
    <property type="molecule type" value="Genomic_DNA"/>
</dbReference>
<comment type="caution">
    <text evidence="2">The sequence shown here is derived from an EMBL/GenBank/DDBJ whole genome shotgun (WGS) entry which is preliminary data.</text>
</comment>
<name>A0A419QDI0_CLOSI</name>
<protein>
    <submittedName>
        <fullName evidence="2">Uncharacterized protein</fullName>
    </submittedName>
</protein>
<keyword evidence="3" id="KW-1185">Reference proteome</keyword>